<dbReference type="Proteomes" id="UP000694251">
    <property type="component" value="Chromosome 4"/>
</dbReference>
<dbReference type="CDD" id="cd22157">
    <property type="entry name" value="F-box_AtFBW1-like"/>
    <property type="match status" value="1"/>
</dbReference>
<feature type="domain" description="F-box" evidence="1">
    <location>
        <begin position="1"/>
        <end position="51"/>
    </location>
</feature>
<dbReference type="AlphaFoldDB" id="A0A8T2ED90"/>
<name>A0A8T2ED90_ARASU</name>
<dbReference type="SMART" id="SM00256">
    <property type="entry name" value="FBOX"/>
    <property type="match status" value="1"/>
</dbReference>
<keyword evidence="3" id="KW-1185">Reference proteome</keyword>
<proteinExistence type="predicted"/>
<sequence>MTTICDLPRDLVARILSRVPLTSMRRVRFTCKRWNTISKDPSFAKTHFGKAARQFIMMSQSRVSLMSVKLHGDGNEDELADPYIYEGVREEQLAVLYQQDTCLMEIWVTNKIEPDVVSWSKVFLAVDMEPLTGSFIPFAFFAGSFFIDEEKKIAVVFDKDQEEINDRAYLIGENGYYKEVDLGYMNGYYQQQVDPRGPDPVFPLVCSYSPSLVTIPQGTRGKRKERDY</sequence>
<evidence type="ECO:0000313" key="3">
    <source>
        <dbReference type="Proteomes" id="UP000694251"/>
    </source>
</evidence>
<dbReference type="PROSITE" id="PS50181">
    <property type="entry name" value="FBOX"/>
    <property type="match status" value="1"/>
</dbReference>
<dbReference type="Pfam" id="PF07734">
    <property type="entry name" value="FBA_1"/>
    <property type="match status" value="1"/>
</dbReference>
<evidence type="ECO:0000313" key="2">
    <source>
        <dbReference type="EMBL" id="KAG7619913.1"/>
    </source>
</evidence>
<protein>
    <submittedName>
        <fullName evidence="2">F-box associated domain type 1</fullName>
    </submittedName>
</protein>
<dbReference type="OrthoDB" id="1023134at2759"/>
<evidence type="ECO:0000259" key="1">
    <source>
        <dbReference type="PROSITE" id="PS50181"/>
    </source>
</evidence>
<organism evidence="2 3">
    <name type="scientific">Arabidopsis suecica</name>
    <name type="common">Swedish thale-cress</name>
    <name type="synonym">Cardaminopsis suecica</name>
    <dbReference type="NCBI Taxonomy" id="45249"/>
    <lineage>
        <taxon>Eukaryota</taxon>
        <taxon>Viridiplantae</taxon>
        <taxon>Streptophyta</taxon>
        <taxon>Embryophyta</taxon>
        <taxon>Tracheophyta</taxon>
        <taxon>Spermatophyta</taxon>
        <taxon>Magnoliopsida</taxon>
        <taxon>eudicotyledons</taxon>
        <taxon>Gunneridae</taxon>
        <taxon>Pentapetalae</taxon>
        <taxon>rosids</taxon>
        <taxon>malvids</taxon>
        <taxon>Brassicales</taxon>
        <taxon>Brassicaceae</taxon>
        <taxon>Camelineae</taxon>
        <taxon>Arabidopsis</taxon>
    </lineage>
</organism>
<accession>A0A8T2ED90</accession>
<dbReference type="InterPro" id="IPR006527">
    <property type="entry name" value="F-box-assoc_dom_typ1"/>
</dbReference>
<dbReference type="Pfam" id="PF00646">
    <property type="entry name" value="F-box"/>
    <property type="match status" value="1"/>
</dbReference>
<dbReference type="InterPro" id="IPR001810">
    <property type="entry name" value="F-box_dom"/>
</dbReference>
<comment type="caution">
    <text evidence="2">The sequence shown here is derived from an EMBL/GenBank/DDBJ whole genome shotgun (WGS) entry which is preliminary data.</text>
</comment>
<reference evidence="2 3" key="1">
    <citation type="submission" date="2020-12" db="EMBL/GenBank/DDBJ databases">
        <title>Concerted genomic and epigenomic changes stabilize Arabidopsis allopolyploids.</title>
        <authorList>
            <person name="Chen Z."/>
        </authorList>
    </citation>
    <scope>NUCLEOTIDE SEQUENCE [LARGE SCALE GENOMIC DNA]</scope>
    <source>
        <strain evidence="2">As9502</strain>
        <tissue evidence="2">Leaf</tissue>
    </source>
</reference>
<dbReference type="EMBL" id="JAEFBJ010000004">
    <property type="protein sequence ID" value="KAG7619913.1"/>
    <property type="molecule type" value="Genomic_DNA"/>
</dbReference>
<gene>
    <name evidence="2" type="ORF">ISN44_As04g009340</name>
</gene>